<evidence type="ECO:0000313" key="3">
    <source>
        <dbReference type="EMBL" id="KAK4038494.1"/>
    </source>
</evidence>
<name>A0AAN6SPQ6_9PEZI</name>
<sequence>MVHSIRSVALATLLILPYTVTASYYQEVEDGPNVLDECVACPRMYTNLYECQKIAQPGRVGDEVRNCVCVPAYDGWYTYLDSCRGCLPGTGTDDFWGNMGRMMTHLYHTCLSSGNITSDGSVLCASDEKTEDCMALRDSSQGETRVSFRWLDDATGKYDSNRTQLLNLAAVKANLTTSTTVEPAASTTIATGTAATGSDTTASASTTTPATGTGSQVPSGTTGQQRTTTTAAPSFAARLSQGSQAGYVLGMLIVAGIVGGLL</sequence>
<evidence type="ECO:0000313" key="4">
    <source>
        <dbReference type="Proteomes" id="UP001303115"/>
    </source>
</evidence>
<dbReference type="EMBL" id="MU854427">
    <property type="protein sequence ID" value="KAK4038494.1"/>
    <property type="molecule type" value="Genomic_DNA"/>
</dbReference>
<accession>A0AAN6SPQ6</accession>
<feature type="signal peptide" evidence="2">
    <location>
        <begin position="1"/>
        <end position="22"/>
    </location>
</feature>
<gene>
    <name evidence="3" type="ORF">C8A01DRAFT_47893</name>
</gene>
<reference evidence="4" key="1">
    <citation type="journal article" date="2023" name="Mol. Phylogenet. Evol.">
        <title>Genome-scale phylogeny and comparative genomics of the fungal order Sordariales.</title>
        <authorList>
            <person name="Hensen N."/>
            <person name="Bonometti L."/>
            <person name="Westerberg I."/>
            <person name="Brannstrom I.O."/>
            <person name="Guillou S."/>
            <person name="Cros-Aarteil S."/>
            <person name="Calhoun S."/>
            <person name="Haridas S."/>
            <person name="Kuo A."/>
            <person name="Mondo S."/>
            <person name="Pangilinan J."/>
            <person name="Riley R."/>
            <person name="LaButti K."/>
            <person name="Andreopoulos B."/>
            <person name="Lipzen A."/>
            <person name="Chen C."/>
            <person name="Yan M."/>
            <person name="Daum C."/>
            <person name="Ng V."/>
            <person name="Clum A."/>
            <person name="Steindorff A."/>
            <person name="Ohm R.A."/>
            <person name="Martin F."/>
            <person name="Silar P."/>
            <person name="Natvig D.O."/>
            <person name="Lalanne C."/>
            <person name="Gautier V."/>
            <person name="Ament-Velasquez S.L."/>
            <person name="Kruys A."/>
            <person name="Hutchinson M.I."/>
            <person name="Powell A.J."/>
            <person name="Barry K."/>
            <person name="Miller A.N."/>
            <person name="Grigoriev I.V."/>
            <person name="Debuchy R."/>
            <person name="Gladieux P."/>
            <person name="Hiltunen Thoren M."/>
            <person name="Johannesson H."/>
        </authorList>
    </citation>
    <scope>NUCLEOTIDE SEQUENCE [LARGE SCALE GENOMIC DNA]</scope>
    <source>
        <strain evidence="4">CBS 284.82</strain>
    </source>
</reference>
<dbReference type="AlphaFoldDB" id="A0AAN6SPQ6"/>
<evidence type="ECO:0000256" key="1">
    <source>
        <dbReference type="SAM" id="MobiDB-lite"/>
    </source>
</evidence>
<comment type="caution">
    <text evidence="3">The sequence shown here is derived from an EMBL/GenBank/DDBJ whole genome shotgun (WGS) entry which is preliminary data.</text>
</comment>
<dbReference type="Proteomes" id="UP001303115">
    <property type="component" value="Unassembled WGS sequence"/>
</dbReference>
<keyword evidence="2" id="KW-0732">Signal</keyword>
<proteinExistence type="predicted"/>
<feature type="chain" id="PRO_5043046464" evidence="2">
    <location>
        <begin position="23"/>
        <end position="262"/>
    </location>
</feature>
<keyword evidence="4" id="KW-1185">Reference proteome</keyword>
<feature type="region of interest" description="Disordered" evidence="1">
    <location>
        <begin position="192"/>
        <end position="229"/>
    </location>
</feature>
<evidence type="ECO:0000256" key="2">
    <source>
        <dbReference type="SAM" id="SignalP"/>
    </source>
</evidence>
<organism evidence="3 4">
    <name type="scientific">Parachaetomium inaequale</name>
    <dbReference type="NCBI Taxonomy" id="2588326"/>
    <lineage>
        <taxon>Eukaryota</taxon>
        <taxon>Fungi</taxon>
        <taxon>Dikarya</taxon>
        <taxon>Ascomycota</taxon>
        <taxon>Pezizomycotina</taxon>
        <taxon>Sordariomycetes</taxon>
        <taxon>Sordariomycetidae</taxon>
        <taxon>Sordariales</taxon>
        <taxon>Chaetomiaceae</taxon>
        <taxon>Parachaetomium</taxon>
    </lineage>
</organism>
<protein>
    <submittedName>
        <fullName evidence="3">Uncharacterized protein</fullName>
    </submittedName>
</protein>